<keyword evidence="2" id="KW-1185">Reference proteome</keyword>
<dbReference type="SUPFAM" id="SSF53756">
    <property type="entry name" value="UDP-Glycosyltransferase/glycogen phosphorylase"/>
    <property type="match status" value="1"/>
</dbReference>
<dbReference type="Proteomes" id="UP000324705">
    <property type="component" value="Chromosome 1B"/>
</dbReference>
<name>A0A9R0V9A4_TRITD</name>
<evidence type="ECO:0008006" key="3">
    <source>
        <dbReference type="Google" id="ProtNLM"/>
    </source>
</evidence>
<organism evidence="1 2">
    <name type="scientific">Triticum turgidum subsp. durum</name>
    <name type="common">Durum wheat</name>
    <name type="synonym">Triticum durum</name>
    <dbReference type="NCBI Taxonomy" id="4567"/>
    <lineage>
        <taxon>Eukaryota</taxon>
        <taxon>Viridiplantae</taxon>
        <taxon>Streptophyta</taxon>
        <taxon>Embryophyta</taxon>
        <taxon>Tracheophyta</taxon>
        <taxon>Spermatophyta</taxon>
        <taxon>Magnoliopsida</taxon>
        <taxon>Liliopsida</taxon>
        <taxon>Poales</taxon>
        <taxon>Poaceae</taxon>
        <taxon>BOP clade</taxon>
        <taxon>Pooideae</taxon>
        <taxon>Triticodae</taxon>
        <taxon>Triticeae</taxon>
        <taxon>Triticinae</taxon>
        <taxon>Triticum</taxon>
    </lineage>
</organism>
<accession>A0A9R0V9A4</accession>
<protein>
    <recommendedName>
        <fullName evidence="3">Glycosyltransferase</fullName>
    </recommendedName>
</protein>
<gene>
    <name evidence="1" type="ORF">TRITD_1Bv1G170590</name>
</gene>
<dbReference type="AlphaFoldDB" id="A0A9R0V9A4"/>
<evidence type="ECO:0000313" key="1">
    <source>
        <dbReference type="EMBL" id="VAH20354.1"/>
    </source>
</evidence>
<evidence type="ECO:0000313" key="2">
    <source>
        <dbReference type="Proteomes" id="UP000324705"/>
    </source>
</evidence>
<dbReference type="Gramene" id="TRITD1Bv1G170590.1">
    <property type="protein sequence ID" value="TRITD1Bv1G170590.1"/>
    <property type="gene ID" value="TRITD1Bv1G170590"/>
</dbReference>
<dbReference type="EMBL" id="LT934112">
    <property type="protein sequence ID" value="VAH20354.1"/>
    <property type="molecule type" value="Genomic_DNA"/>
</dbReference>
<sequence length="90" mass="9801">MLAWPMTLGDQRLVATVIRSAGFGLWLERWSWDSESSLVRAAEIAEKVKAVMGDEAISARAKEVGREATKAVAPGGSSHRSMQEFLAALR</sequence>
<reference evidence="1 2" key="1">
    <citation type="submission" date="2017-09" db="EMBL/GenBank/DDBJ databases">
        <authorList>
            <consortium name="International Durum Wheat Genome Sequencing Consortium (IDWGSC)"/>
            <person name="Milanesi L."/>
        </authorList>
    </citation>
    <scope>NUCLEOTIDE SEQUENCE [LARGE SCALE GENOMIC DNA]</scope>
    <source>
        <strain evidence="2">cv. Svevo</strain>
    </source>
</reference>
<proteinExistence type="predicted"/>
<dbReference type="Gene3D" id="3.40.50.2000">
    <property type="entry name" value="Glycogen Phosphorylase B"/>
    <property type="match status" value="2"/>
</dbReference>